<feature type="transmembrane region" description="Helical" evidence="9">
    <location>
        <begin position="45"/>
        <end position="64"/>
    </location>
</feature>
<keyword evidence="3" id="KW-1003">Cell membrane</keyword>
<dbReference type="EMBL" id="VJOM01000043">
    <property type="protein sequence ID" value="TSE28933.1"/>
    <property type="molecule type" value="Genomic_DNA"/>
</dbReference>
<feature type="transmembrane region" description="Helical" evidence="9">
    <location>
        <begin position="12"/>
        <end position="33"/>
    </location>
</feature>
<evidence type="ECO:0000313" key="11">
    <source>
        <dbReference type="EMBL" id="TSE28933.1"/>
    </source>
</evidence>
<evidence type="ECO:0000313" key="12">
    <source>
        <dbReference type="Proteomes" id="UP000317763"/>
    </source>
</evidence>
<evidence type="ECO:0000256" key="6">
    <source>
        <dbReference type="ARBA" id="ARBA00022989"/>
    </source>
</evidence>
<evidence type="ECO:0000256" key="8">
    <source>
        <dbReference type="ARBA" id="ARBA00038436"/>
    </source>
</evidence>
<organism evidence="11 12">
    <name type="scientific">Tepidimonas taiwanensis</name>
    <dbReference type="NCBI Taxonomy" id="307486"/>
    <lineage>
        <taxon>Bacteria</taxon>
        <taxon>Pseudomonadati</taxon>
        <taxon>Pseudomonadota</taxon>
        <taxon>Betaproteobacteria</taxon>
        <taxon>Burkholderiales</taxon>
        <taxon>Tepidimonas</taxon>
    </lineage>
</organism>
<feature type="domain" description="Tripartite ATP-independent periplasmic transporters DctQ component" evidence="10">
    <location>
        <begin position="19"/>
        <end position="150"/>
    </location>
</feature>
<dbReference type="AlphaFoldDB" id="A0A554WZD0"/>
<comment type="similarity">
    <text evidence="8 9">Belongs to the TRAP transporter small permease family.</text>
</comment>
<keyword evidence="12" id="KW-1185">Reference proteome</keyword>
<dbReference type="GO" id="GO:0005886">
    <property type="term" value="C:plasma membrane"/>
    <property type="evidence" value="ECO:0007669"/>
    <property type="project" value="UniProtKB-SubCell"/>
</dbReference>
<keyword evidence="4 9" id="KW-0997">Cell inner membrane</keyword>
<dbReference type="GO" id="GO:0015740">
    <property type="term" value="P:C4-dicarboxylate transport"/>
    <property type="evidence" value="ECO:0007669"/>
    <property type="project" value="TreeGrafter"/>
</dbReference>
<feature type="transmembrane region" description="Helical" evidence="9">
    <location>
        <begin position="85"/>
        <end position="107"/>
    </location>
</feature>
<reference evidence="11 12" key="1">
    <citation type="submission" date="2019-07" db="EMBL/GenBank/DDBJ databases">
        <title>Tepidimonas taiwanensis I1-1 draft genome.</title>
        <authorList>
            <person name="Da Costa M.S."/>
            <person name="Froufe H.J.C."/>
            <person name="Egas C."/>
            <person name="Albuquerque L."/>
        </authorList>
    </citation>
    <scope>NUCLEOTIDE SEQUENCE [LARGE SCALE GENOMIC DNA]</scope>
    <source>
        <strain evidence="11 12">I1-1</strain>
    </source>
</reference>
<sequence>MKWFDRLEEWVIGVLLAAMTALTFVQVVLRYVFNTGLTWAQELTSVFFAFMIFAGLGYGVRVGAHIGVDAVVRLLGRGPRRAVSIVAVLLCLGYCALVLVGSSEYVLKMRDIGVELEDLPIERWQVLIVLPLGFAWLAWRFVQVLWGLWSGRLDSLHLADESAEALKLRAQEENRA</sequence>
<accession>A0A554WZD0</accession>
<keyword evidence="7 9" id="KW-0472">Membrane</keyword>
<evidence type="ECO:0000256" key="1">
    <source>
        <dbReference type="ARBA" id="ARBA00004429"/>
    </source>
</evidence>
<dbReference type="GO" id="GO:0022857">
    <property type="term" value="F:transmembrane transporter activity"/>
    <property type="evidence" value="ECO:0007669"/>
    <property type="project" value="UniProtKB-UniRule"/>
</dbReference>
<name>A0A554WZD0_9BURK</name>
<dbReference type="STRING" id="307486.GCA_000807215_00326"/>
<evidence type="ECO:0000256" key="5">
    <source>
        <dbReference type="ARBA" id="ARBA00022692"/>
    </source>
</evidence>
<comment type="caution">
    <text evidence="11">The sequence shown here is derived from an EMBL/GenBank/DDBJ whole genome shotgun (WGS) entry which is preliminary data.</text>
</comment>
<dbReference type="RefSeq" id="WP_043698745.1">
    <property type="nucleotide sequence ID" value="NZ_CP083911.1"/>
</dbReference>
<comment type="function">
    <text evidence="9">Part of the tripartite ATP-independent periplasmic (TRAP) transport system.</text>
</comment>
<evidence type="ECO:0000259" key="10">
    <source>
        <dbReference type="Pfam" id="PF04290"/>
    </source>
</evidence>
<dbReference type="Proteomes" id="UP000317763">
    <property type="component" value="Unassembled WGS sequence"/>
</dbReference>
<dbReference type="InterPro" id="IPR007387">
    <property type="entry name" value="TRAP_DctQ"/>
</dbReference>
<evidence type="ECO:0000256" key="3">
    <source>
        <dbReference type="ARBA" id="ARBA00022475"/>
    </source>
</evidence>
<evidence type="ECO:0000256" key="9">
    <source>
        <dbReference type="RuleBase" id="RU369079"/>
    </source>
</evidence>
<evidence type="ECO:0000256" key="2">
    <source>
        <dbReference type="ARBA" id="ARBA00022448"/>
    </source>
</evidence>
<gene>
    <name evidence="11" type="primary">dctQ</name>
    <name evidence="11" type="ORF">Ttaiw_02460</name>
</gene>
<keyword evidence="6 9" id="KW-1133">Transmembrane helix</keyword>
<dbReference type="OrthoDB" id="9791324at2"/>
<dbReference type="PANTHER" id="PTHR35011:SF2">
    <property type="entry name" value="2,3-DIKETO-L-GULONATE TRAP TRANSPORTER SMALL PERMEASE PROTEIN YIAM"/>
    <property type="match status" value="1"/>
</dbReference>
<comment type="subcellular location">
    <subcellularLocation>
        <location evidence="1 9">Cell inner membrane</location>
        <topology evidence="1 9">Multi-pass membrane protein</topology>
    </subcellularLocation>
</comment>
<protein>
    <recommendedName>
        <fullName evidence="9">TRAP transporter small permease protein</fullName>
    </recommendedName>
</protein>
<dbReference type="Pfam" id="PF04290">
    <property type="entry name" value="DctQ"/>
    <property type="match status" value="1"/>
</dbReference>
<evidence type="ECO:0000256" key="7">
    <source>
        <dbReference type="ARBA" id="ARBA00023136"/>
    </source>
</evidence>
<proteinExistence type="inferred from homology"/>
<comment type="subunit">
    <text evidence="9">The complex comprises the extracytoplasmic solute receptor protein and the two transmembrane proteins.</text>
</comment>
<dbReference type="PANTHER" id="PTHR35011">
    <property type="entry name" value="2,3-DIKETO-L-GULONATE TRAP TRANSPORTER SMALL PERMEASE PROTEIN YIAM"/>
    <property type="match status" value="1"/>
</dbReference>
<keyword evidence="5 9" id="KW-0812">Transmembrane</keyword>
<dbReference type="InterPro" id="IPR055348">
    <property type="entry name" value="DctQ"/>
</dbReference>
<comment type="caution">
    <text evidence="9">Lacks conserved residue(s) required for the propagation of feature annotation.</text>
</comment>
<keyword evidence="2 9" id="KW-0813">Transport</keyword>
<evidence type="ECO:0000256" key="4">
    <source>
        <dbReference type="ARBA" id="ARBA00022519"/>
    </source>
</evidence>